<evidence type="ECO:0008006" key="4">
    <source>
        <dbReference type="Google" id="ProtNLM"/>
    </source>
</evidence>
<reference evidence="2 3" key="1">
    <citation type="submission" date="2018-06" db="EMBL/GenBank/DDBJ databases">
        <authorList>
            <consortium name="Pathogen Informatics"/>
            <person name="Doyle S."/>
        </authorList>
    </citation>
    <scope>NUCLEOTIDE SEQUENCE [LARGE SCALE GENOMIC DNA]</scope>
    <source>
        <strain evidence="2 3">NCTC12858</strain>
    </source>
</reference>
<gene>
    <name evidence="2" type="ORF">NCTC12858_01356</name>
</gene>
<name>A0A2X4PHT8_9PORP</name>
<dbReference type="AlphaFoldDB" id="A0A2X4PHT8"/>
<keyword evidence="3" id="KW-1185">Reference proteome</keyword>
<evidence type="ECO:0000256" key="1">
    <source>
        <dbReference type="SAM" id="MobiDB-lite"/>
    </source>
</evidence>
<accession>A0A2X4PHT8</accession>
<protein>
    <recommendedName>
        <fullName evidence="4">Transposase</fullName>
    </recommendedName>
</protein>
<feature type="region of interest" description="Disordered" evidence="1">
    <location>
        <begin position="52"/>
        <end position="71"/>
    </location>
</feature>
<organism evidence="2 3">
    <name type="scientific">Porphyromonas crevioricanis</name>
    <dbReference type="NCBI Taxonomy" id="393921"/>
    <lineage>
        <taxon>Bacteria</taxon>
        <taxon>Pseudomonadati</taxon>
        <taxon>Bacteroidota</taxon>
        <taxon>Bacteroidia</taxon>
        <taxon>Bacteroidales</taxon>
        <taxon>Porphyromonadaceae</taxon>
        <taxon>Porphyromonas</taxon>
    </lineage>
</organism>
<feature type="compositionally biased region" description="Basic and acidic residues" evidence="1">
    <location>
        <begin position="57"/>
        <end position="71"/>
    </location>
</feature>
<sequence length="71" mass="8281">MSKHLSNSERLRILEGYLSTSFSKYAIQNRYGLSRGPIPSWLRKFSLSDKPQAQDCMKPKRKEESRLSMSE</sequence>
<dbReference type="InterPro" id="IPR010921">
    <property type="entry name" value="Trp_repressor/repl_initiator"/>
</dbReference>
<dbReference type="EMBL" id="LS483447">
    <property type="protein sequence ID" value="SQH73496.1"/>
    <property type="molecule type" value="Genomic_DNA"/>
</dbReference>
<evidence type="ECO:0000313" key="3">
    <source>
        <dbReference type="Proteomes" id="UP000249300"/>
    </source>
</evidence>
<dbReference type="GO" id="GO:0043565">
    <property type="term" value="F:sequence-specific DNA binding"/>
    <property type="evidence" value="ECO:0007669"/>
    <property type="project" value="InterPro"/>
</dbReference>
<dbReference type="Proteomes" id="UP000249300">
    <property type="component" value="Chromosome 1"/>
</dbReference>
<proteinExistence type="predicted"/>
<dbReference type="RefSeq" id="WP_023938703.1">
    <property type="nucleotide sequence ID" value="NZ_JQJC01000009.1"/>
</dbReference>
<dbReference type="SUPFAM" id="SSF48295">
    <property type="entry name" value="TrpR-like"/>
    <property type="match status" value="1"/>
</dbReference>
<evidence type="ECO:0000313" key="2">
    <source>
        <dbReference type="EMBL" id="SQH73496.1"/>
    </source>
</evidence>
<dbReference type="KEGG" id="pcre:NCTC12858_01356"/>